<evidence type="ECO:0000313" key="1">
    <source>
        <dbReference type="EMBL" id="KAK9521356.1"/>
    </source>
</evidence>
<gene>
    <name evidence="1" type="ORF">VZT92_021172</name>
</gene>
<keyword evidence="2" id="KW-1185">Reference proteome</keyword>
<evidence type="ECO:0000313" key="2">
    <source>
        <dbReference type="Proteomes" id="UP001488805"/>
    </source>
</evidence>
<sequence length="128" mass="14032">MKCDRHLPGIVLQRGLRPTGTSIPSLLEGSPEGAVGVHQPKLVCLGHPSTTAQYIIIAKNDKVAIPLQDEGLTCAIDKLFKFFWVCSMAYPAQLEPVYGFFEYVYDMPISGGKRSKVVELIAKLQAVL</sequence>
<dbReference type="EMBL" id="JBCEZU010000329">
    <property type="protein sequence ID" value="KAK9521356.1"/>
    <property type="molecule type" value="Genomic_DNA"/>
</dbReference>
<dbReference type="AlphaFoldDB" id="A0AAW1EFY0"/>
<organism evidence="1 2">
    <name type="scientific">Zoarces viviparus</name>
    <name type="common">Viviparous eelpout</name>
    <name type="synonym">Blennius viviparus</name>
    <dbReference type="NCBI Taxonomy" id="48416"/>
    <lineage>
        <taxon>Eukaryota</taxon>
        <taxon>Metazoa</taxon>
        <taxon>Chordata</taxon>
        <taxon>Craniata</taxon>
        <taxon>Vertebrata</taxon>
        <taxon>Euteleostomi</taxon>
        <taxon>Actinopterygii</taxon>
        <taxon>Neopterygii</taxon>
        <taxon>Teleostei</taxon>
        <taxon>Neoteleostei</taxon>
        <taxon>Acanthomorphata</taxon>
        <taxon>Eupercaria</taxon>
        <taxon>Perciformes</taxon>
        <taxon>Cottioidei</taxon>
        <taxon>Zoarcales</taxon>
        <taxon>Zoarcidae</taxon>
        <taxon>Zoarcinae</taxon>
        <taxon>Zoarces</taxon>
    </lineage>
</organism>
<dbReference type="Proteomes" id="UP001488805">
    <property type="component" value="Unassembled WGS sequence"/>
</dbReference>
<comment type="caution">
    <text evidence="1">The sequence shown here is derived from an EMBL/GenBank/DDBJ whole genome shotgun (WGS) entry which is preliminary data.</text>
</comment>
<protein>
    <submittedName>
        <fullName evidence="1">Uncharacterized protein</fullName>
    </submittedName>
</protein>
<name>A0AAW1EFY0_ZOAVI</name>
<accession>A0AAW1EFY0</accession>
<proteinExistence type="predicted"/>
<reference evidence="1 2" key="1">
    <citation type="journal article" date="2024" name="Genome Biol. Evol.">
        <title>Chromosome-level genome assembly of the viviparous eelpout Zoarces viviparus.</title>
        <authorList>
            <person name="Fuhrmann N."/>
            <person name="Brasseur M.V."/>
            <person name="Bakowski C.E."/>
            <person name="Podsiadlowski L."/>
            <person name="Prost S."/>
            <person name="Krehenwinkel H."/>
            <person name="Mayer C."/>
        </authorList>
    </citation>
    <scope>NUCLEOTIDE SEQUENCE [LARGE SCALE GENOMIC DNA]</scope>
    <source>
        <strain evidence="1">NO-MEL_2022_Ind0_liver</strain>
    </source>
</reference>